<dbReference type="OrthoDB" id="6515429at2759"/>
<dbReference type="GO" id="GO:0062129">
    <property type="term" value="C:chitin-based extracellular matrix"/>
    <property type="evidence" value="ECO:0007669"/>
    <property type="project" value="TreeGrafter"/>
</dbReference>
<feature type="chain" id="PRO_5015496958" evidence="3">
    <location>
        <begin position="21"/>
        <end position="368"/>
    </location>
</feature>
<keyword evidence="1" id="KW-0193">Cuticle</keyword>
<proteinExistence type="evidence at transcript level"/>
<keyword evidence="3" id="KW-0732">Signal</keyword>
<feature type="compositionally biased region" description="Low complexity" evidence="2">
    <location>
        <begin position="168"/>
        <end position="188"/>
    </location>
</feature>
<feature type="region of interest" description="Disordered" evidence="2">
    <location>
        <begin position="141"/>
        <end position="188"/>
    </location>
</feature>
<protein>
    <submittedName>
        <fullName evidence="4">Cuticular protein</fullName>
    </submittedName>
</protein>
<dbReference type="AlphaFoldDB" id="A0A2S1ZSA9"/>
<dbReference type="Pfam" id="PF00379">
    <property type="entry name" value="Chitin_bind_4"/>
    <property type="match status" value="2"/>
</dbReference>
<dbReference type="PROSITE" id="PS51155">
    <property type="entry name" value="CHIT_BIND_RR_2"/>
    <property type="match status" value="2"/>
</dbReference>
<feature type="compositionally biased region" description="Low complexity" evidence="2">
    <location>
        <begin position="141"/>
        <end position="152"/>
    </location>
</feature>
<evidence type="ECO:0000256" key="3">
    <source>
        <dbReference type="SAM" id="SignalP"/>
    </source>
</evidence>
<evidence type="ECO:0000256" key="1">
    <source>
        <dbReference type="PROSITE-ProRule" id="PRU00497"/>
    </source>
</evidence>
<name>A0A2S1ZSA9_NILLU</name>
<dbReference type="PANTHER" id="PTHR10380:SF196">
    <property type="entry name" value="CUTICULAR PROTEIN 72EA"/>
    <property type="match status" value="1"/>
</dbReference>
<dbReference type="EMBL" id="MF942821">
    <property type="protein sequence ID" value="AWK28344.1"/>
    <property type="molecule type" value="mRNA"/>
</dbReference>
<dbReference type="InterPro" id="IPR000618">
    <property type="entry name" value="Insect_cuticle"/>
</dbReference>
<feature type="signal peptide" evidence="3">
    <location>
        <begin position="1"/>
        <end position="20"/>
    </location>
</feature>
<evidence type="ECO:0000256" key="2">
    <source>
        <dbReference type="SAM" id="MobiDB-lite"/>
    </source>
</evidence>
<sequence length="368" mass="37328">MQSTMLIASLVALSAFSAYAYPSVPLAVYPAPVPVLPAVKSQFHAQDELGQYTYGYTDGLSAKTETKTFDGVTRGGYSYLDSNGIVQNVNYVSDPANGFRVAASNLPLAPVPPPAALPVAPEPVKDTPEVIAAKEAHLAAAREAQSVASTDSPAEESETPETPETPEAPEAPVTPEAVPAAPEAPKSEEPIVAAPAPAAIIPAAAPAPIFATAPIIPAPAPAPVVYSAPVPAPVVYSAPVPIVAAPAPIVHAPAPIVHAPIVSQFHSQDELGQYSHGYAGGPSAKSEIKTFDGVTRGGYSYVDANGIVQSASYVSDPVNGFRVAATNIPQPAVPVAIPDSPEVAAAKAKHFQLSAEAAAAAAAAPANE</sequence>
<evidence type="ECO:0000313" key="4">
    <source>
        <dbReference type="EMBL" id="AWK28344.1"/>
    </source>
</evidence>
<accession>A0A2S1ZSA9</accession>
<dbReference type="PANTHER" id="PTHR10380">
    <property type="entry name" value="CUTICLE PROTEIN"/>
    <property type="match status" value="1"/>
</dbReference>
<dbReference type="GO" id="GO:0008010">
    <property type="term" value="F:structural constituent of chitin-based larval cuticle"/>
    <property type="evidence" value="ECO:0007669"/>
    <property type="project" value="TreeGrafter"/>
</dbReference>
<organism evidence="4">
    <name type="scientific">Nilaparvata lugens</name>
    <name type="common">Brown planthopper</name>
    <dbReference type="NCBI Taxonomy" id="108931"/>
    <lineage>
        <taxon>Eukaryota</taxon>
        <taxon>Metazoa</taxon>
        <taxon>Ecdysozoa</taxon>
        <taxon>Arthropoda</taxon>
        <taxon>Hexapoda</taxon>
        <taxon>Insecta</taxon>
        <taxon>Pterygota</taxon>
        <taxon>Neoptera</taxon>
        <taxon>Paraneoptera</taxon>
        <taxon>Hemiptera</taxon>
        <taxon>Auchenorrhyncha</taxon>
        <taxon>Fulgoroidea</taxon>
        <taxon>Delphacidae</taxon>
        <taxon>Delphacinae</taxon>
        <taxon>Nilaparvata</taxon>
    </lineage>
</organism>
<reference evidence="4" key="2">
    <citation type="journal article" date="2018" name="Proc. Natl. Acad. Sci. U.S.A.">
        <title>A comprehensive omics analysis and functional survey of cuticular proteins in the brown planthopper.</title>
        <authorList>
            <person name="Pan P.L."/>
            <person name="Ye Y.X."/>
            <person name="Lou Y.H."/>
            <person name="Lu J.B."/>
            <person name="Cheng C."/>
            <person name="Shen Y."/>
            <person name="Moussian B."/>
            <person name="Zhang C.X."/>
        </authorList>
    </citation>
    <scope>NUCLEOTIDE SEQUENCE</scope>
    <source>
        <strain evidence="4">NlugCpr48</strain>
    </source>
</reference>
<reference evidence="4" key="1">
    <citation type="submission" date="2017-09" db="EMBL/GenBank/DDBJ databases">
        <authorList>
            <person name="Ehlers B."/>
            <person name="Leendertz F.H."/>
        </authorList>
    </citation>
    <scope>NUCLEOTIDE SEQUENCE</scope>
    <source>
        <strain evidence="4">NlugCpr48</strain>
    </source>
</reference>
<dbReference type="InterPro" id="IPR050468">
    <property type="entry name" value="Cuticle_Struct_Prot"/>
</dbReference>